<dbReference type="Gene3D" id="3.10.180.10">
    <property type="entry name" value="2,3-Dihydroxybiphenyl 1,2-Dioxygenase, domain 1"/>
    <property type="match status" value="2"/>
</dbReference>
<feature type="domain" description="VOC" evidence="1">
    <location>
        <begin position="142"/>
        <end position="261"/>
    </location>
</feature>
<dbReference type="GO" id="GO:0051213">
    <property type="term" value="F:dioxygenase activity"/>
    <property type="evidence" value="ECO:0007669"/>
    <property type="project" value="UniProtKB-KW"/>
</dbReference>
<organism evidence="2 3">
    <name type="scientific">Nocardia jinanensis</name>
    <dbReference type="NCBI Taxonomy" id="382504"/>
    <lineage>
        <taxon>Bacteria</taxon>
        <taxon>Bacillati</taxon>
        <taxon>Actinomycetota</taxon>
        <taxon>Actinomycetes</taxon>
        <taxon>Mycobacteriales</taxon>
        <taxon>Nocardiaceae</taxon>
        <taxon>Nocardia</taxon>
    </lineage>
</organism>
<accession>A0A917RW57</accession>
<dbReference type="Pfam" id="PF00903">
    <property type="entry name" value="Glyoxalase"/>
    <property type="match status" value="1"/>
</dbReference>
<dbReference type="CDD" id="cd07252">
    <property type="entry name" value="BphC1-RGP6_N_like"/>
    <property type="match status" value="1"/>
</dbReference>
<evidence type="ECO:0000259" key="1">
    <source>
        <dbReference type="PROSITE" id="PS51819"/>
    </source>
</evidence>
<feature type="domain" description="VOC" evidence="1">
    <location>
        <begin position="5"/>
        <end position="119"/>
    </location>
</feature>
<dbReference type="PROSITE" id="PS51819">
    <property type="entry name" value="VOC"/>
    <property type="match status" value="2"/>
</dbReference>
<dbReference type="InterPro" id="IPR004360">
    <property type="entry name" value="Glyas_Fos-R_dOase_dom"/>
</dbReference>
<reference evidence="2" key="1">
    <citation type="journal article" date="2014" name="Int. J. Syst. Evol. Microbiol.">
        <title>Complete genome sequence of Corynebacterium casei LMG S-19264T (=DSM 44701T), isolated from a smear-ripened cheese.</title>
        <authorList>
            <consortium name="US DOE Joint Genome Institute (JGI-PGF)"/>
            <person name="Walter F."/>
            <person name="Albersmeier A."/>
            <person name="Kalinowski J."/>
            <person name="Ruckert C."/>
        </authorList>
    </citation>
    <scope>NUCLEOTIDE SEQUENCE</scope>
    <source>
        <strain evidence="2">CGMCC 4.3508</strain>
    </source>
</reference>
<evidence type="ECO:0000313" key="2">
    <source>
        <dbReference type="EMBL" id="GGL41771.1"/>
    </source>
</evidence>
<dbReference type="InterPro" id="IPR029068">
    <property type="entry name" value="Glyas_Bleomycin-R_OHBP_Dase"/>
</dbReference>
<keyword evidence="2" id="KW-0223">Dioxygenase</keyword>
<dbReference type="AlphaFoldDB" id="A0A917RW57"/>
<comment type="caution">
    <text evidence="2">The sequence shown here is derived from an EMBL/GenBank/DDBJ whole genome shotgun (WGS) entry which is preliminary data.</text>
</comment>
<dbReference type="SUPFAM" id="SSF54593">
    <property type="entry name" value="Glyoxalase/Bleomycin resistance protein/Dihydroxybiphenyl dioxygenase"/>
    <property type="match status" value="1"/>
</dbReference>
<gene>
    <name evidence="2" type="primary">bphC</name>
    <name evidence="2" type="ORF">GCM10011588_65560</name>
</gene>
<sequence length="305" mass="34091">MDIVGLGYMGLTSAHVDDWRTYAPEVLGLQVRPTEGETLFLRMDDRHHRIALHPGAQERLAYIGWELLNRVAWDECLRILQAAGYTAEIADEALCAERAVHAMAWVTGPDQVRHEFCYGAAFNTHTFLPGRPHNGFLTGDGGFGHIVVTVPEWTEELDHFVEQVLSFKWFGSGADIGKRRFYRPRRNHRTHSIGYSIVPGMLGLNHVGLEVNDLDDVGIAYDRVLERGYPLMATLGRHTQDPVISFYHFSPSGFPIEYINAGIEDSAAHPFVEGKPESLSVWGHKFNPDAPTPATVYPATESVGR</sequence>
<name>A0A917RW57_9NOCA</name>
<dbReference type="RefSeq" id="WP_058852981.1">
    <property type="nucleotide sequence ID" value="NZ_BMMH01000029.1"/>
</dbReference>
<dbReference type="InterPro" id="IPR037523">
    <property type="entry name" value="VOC_core"/>
</dbReference>
<reference evidence="2" key="2">
    <citation type="submission" date="2020-09" db="EMBL/GenBank/DDBJ databases">
        <authorList>
            <person name="Sun Q."/>
            <person name="Zhou Y."/>
        </authorList>
    </citation>
    <scope>NUCLEOTIDE SEQUENCE</scope>
    <source>
        <strain evidence="2">CGMCC 4.3508</strain>
    </source>
</reference>
<dbReference type="EMBL" id="BMMH01000029">
    <property type="protein sequence ID" value="GGL41771.1"/>
    <property type="molecule type" value="Genomic_DNA"/>
</dbReference>
<evidence type="ECO:0000313" key="3">
    <source>
        <dbReference type="Proteomes" id="UP000638263"/>
    </source>
</evidence>
<keyword evidence="3" id="KW-1185">Reference proteome</keyword>
<proteinExistence type="predicted"/>
<protein>
    <submittedName>
        <fullName evidence="2">Iron-dependent extradiol dioxygenase</fullName>
    </submittedName>
</protein>
<dbReference type="Proteomes" id="UP000638263">
    <property type="component" value="Unassembled WGS sequence"/>
</dbReference>
<dbReference type="Pfam" id="PF22632">
    <property type="entry name" value="BphC_D1"/>
    <property type="match status" value="1"/>
</dbReference>
<keyword evidence="2" id="KW-0560">Oxidoreductase</keyword>